<dbReference type="Pfam" id="PF00480">
    <property type="entry name" value="ROK"/>
    <property type="match status" value="1"/>
</dbReference>
<dbReference type="SUPFAM" id="SSF46785">
    <property type="entry name" value="Winged helix' DNA-binding domain"/>
    <property type="match status" value="1"/>
</dbReference>
<dbReference type="AlphaFoldDB" id="A0A7X3LXJ5"/>
<organism evidence="3 4">
    <name type="scientific">Stappia sediminis</name>
    <dbReference type="NCBI Taxonomy" id="2692190"/>
    <lineage>
        <taxon>Bacteria</taxon>
        <taxon>Pseudomonadati</taxon>
        <taxon>Pseudomonadota</taxon>
        <taxon>Alphaproteobacteria</taxon>
        <taxon>Hyphomicrobiales</taxon>
        <taxon>Stappiaceae</taxon>
        <taxon>Stappia</taxon>
    </lineage>
</organism>
<dbReference type="InterPro" id="IPR036390">
    <property type="entry name" value="WH_DNA-bd_sf"/>
</dbReference>
<evidence type="ECO:0000256" key="2">
    <source>
        <dbReference type="SAM" id="MobiDB-lite"/>
    </source>
</evidence>
<dbReference type="PANTHER" id="PTHR18964">
    <property type="entry name" value="ROK (REPRESSOR, ORF, KINASE) FAMILY"/>
    <property type="match status" value="1"/>
</dbReference>
<evidence type="ECO:0000313" key="3">
    <source>
        <dbReference type="EMBL" id="MXN66876.1"/>
    </source>
</evidence>
<dbReference type="Proteomes" id="UP000433101">
    <property type="component" value="Unassembled WGS sequence"/>
</dbReference>
<dbReference type="PANTHER" id="PTHR18964:SF149">
    <property type="entry name" value="BIFUNCTIONAL UDP-N-ACETYLGLUCOSAMINE 2-EPIMERASE_N-ACETYLMANNOSAMINE KINASE"/>
    <property type="match status" value="1"/>
</dbReference>
<keyword evidence="4" id="KW-1185">Reference proteome</keyword>
<evidence type="ECO:0000313" key="4">
    <source>
        <dbReference type="Proteomes" id="UP000433101"/>
    </source>
</evidence>
<dbReference type="Gene3D" id="3.30.420.40">
    <property type="match status" value="2"/>
</dbReference>
<comment type="similarity">
    <text evidence="1">Belongs to the ROK (NagC/XylR) family.</text>
</comment>
<dbReference type="SUPFAM" id="SSF53067">
    <property type="entry name" value="Actin-like ATPase domain"/>
    <property type="match status" value="1"/>
</dbReference>
<dbReference type="InterPro" id="IPR036388">
    <property type="entry name" value="WH-like_DNA-bd_sf"/>
</dbReference>
<reference evidence="3 4" key="1">
    <citation type="submission" date="2019-12" db="EMBL/GenBank/DDBJ databases">
        <authorList>
            <person name="Li M."/>
        </authorList>
    </citation>
    <scope>NUCLEOTIDE SEQUENCE [LARGE SCALE GENOMIC DNA]</scope>
    <source>
        <strain evidence="3 4">GBMRC 2046</strain>
    </source>
</reference>
<dbReference type="Gene3D" id="1.10.10.10">
    <property type="entry name" value="Winged helix-like DNA-binding domain superfamily/Winged helix DNA-binding domain"/>
    <property type="match status" value="1"/>
</dbReference>
<dbReference type="InterPro" id="IPR000600">
    <property type="entry name" value="ROK"/>
</dbReference>
<dbReference type="InterPro" id="IPR043129">
    <property type="entry name" value="ATPase_NBD"/>
</dbReference>
<dbReference type="RefSeq" id="WP_160777108.1">
    <property type="nucleotide sequence ID" value="NZ_WUMV01000008.1"/>
</dbReference>
<proteinExistence type="inferred from homology"/>
<feature type="region of interest" description="Disordered" evidence="2">
    <location>
        <begin position="400"/>
        <end position="440"/>
    </location>
</feature>
<dbReference type="EMBL" id="WUMV01000008">
    <property type="protein sequence ID" value="MXN66876.1"/>
    <property type="molecule type" value="Genomic_DNA"/>
</dbReference>
<accession>A0A7X3LXJ5</accession>
<sequence length="440" mass="46830">MAKRPRVGRGSNSVQLRRYNERIVLQVLRRVGEASKAELARLANLTNAAIGGIIQELEGGGLIRAVGKRHDGGRGQPATILRLDSAGAFGFGVRLDRTSIETVLVDFSGRVIGRRAHDRILPTPEKACDMIARDIDNLLELLDESQRERITGVGLGMPFNLGAWLHELGLPGDTFRLWDDVDFRLLLEEALPFPVFCENDATAATIAELFYGSGRQHDDFLYVFIGPAIGGGVVIGGDCLRGVSGNAGHFAVIPVPTSKLASAPKPSGPWDLLITRASLAALTRHLAFRGVGTSSRTDLEQAAESGHPAVVEWLDDCVDALLPAIWSAHAVVDVSVLVIDADIDGGLIDQIISRLRKAMAETAPEARKPPQIERGSFGPDAGAIGAASLPMFFNFSPRASILTGDDPGQGERPVSAGAAELRPQTRTGAGLVSSRASAPR</sequence>
<dbReference type="CDD" id="cd23763">
    <property type="entry name" value="ASKHA_ATPase_ROK"/>
    <property type="match status" value="1"/>
</dbReference>
<gene>
    <name evidence="3" type="ORF">GR183_18330</name>
</gene>
<comment type="caution">
    <text evidence="3">The sequence shown here is derived from an EMBL/GenBank/DDBJ whole genome shotgun (WGS) entry which is preliminary data.</text>
</comment>
<protein>
    <submittedName>
        <fullName evidence="3">ROK family protein</fullName>
    </submittedName>
</protein>
<evidence type="ECO:0000256" key="1">
    <source>
        <dbReference type="ARBA" id="ARBA00006479"/>
    </source>
</evidence>
<name>A0A7X3LXJ5_9HYPH</name>